<dbReference type="Gene3D" id="3.90.79.10">
    <property type="entry name" value="Nucleoside Triphosphate Pyrophosphohydrolase"/>
    <property type="match status" value="1"/>
</dbReference>
<reference evidence="2" key="1">
    <citation type="journal article" date="2019" name="Nat. Commun.">
        <title>Expansion of phycobilisome linker gene families in mesophilic red algae.</title>
        <authorList>
            <person name="Lee J."/>
            <person name="Kim D."/>
            <person name="Bhattacharya D."/>
            <person name="Yoon H.S."/>
        </authorList>
    </citation>
    <scope>NUCLEOTIDE SEQUENCE [LARGE SCALE GENOMIC DNA]</scope>
    <source>
        <strain evidence="2">CCMP 1328</strain>
    </source>
</reference>
<dbReference type="EMBL" id="VRMN01000013">
    <property type="protein sequence ID" value="KAA8491503.1"/>
    <property type="molecule type" value="Genomic_DNA"/>
</dbReference>
<dbReference type="AlphaFoldDB" id="A0A5J4YLI7"/>
<dbReference type="Proteomes" id="UP000324585">
    <property type="component" value="Unassembled WGS sequence"/>
</dbReference>
<dbReference type="InterPro" id="IPR015797">
    <property type="entry name" value="NUDIX_hydrolase-like_dom_sf"/>
</dbReference>
<proteinExistence type="predicted"/>
<organism evidence="1 2">
    <name type="scientific">Porphyridium purpureum</name>
    <name type="common">Red alga</name>
    <name type="synonym">Porphyridium cruentum</name>
    <dbReference type="NCBI Taxonomy" id="35688"/>
    <lineage>
        <taxon>Eukaryota</taxon>
        <taxon>Rhodophyta</taxon>
        <taxon>Bangiophyceae</taxon>
        <taxon>Porphyridiales</taxon>
        <taxon>Porphyridiaceae</taxon>
        <taxon>Porphyridium</taxon>
    </lineage>
</organism>
<name>A0A5J4YLI7_PORPP</name>
<accession>A0A5J4YLI7</accession>
<keyword evidence="2" id="KW-1185">Reference proteome</keyword>
<evidence type="ECO:0000313" key="1">
    <source>
        <dbReference type="EMBL" id="KAA8491503.1"/>
    </source>
</evidence>
<comment type="caution">
    <text evidence="1">The sequence shown here is derived from an EMBL/GenBank/DDBJ whole genome shotgun (WGS) entry which is preliminary data.</text>
</comment>
<gene>
    <name evidence="1" type="ORF">FVE85_2518</name>
</gene>
<sequence length="251" mass="27859">MYAGDREVMAVAFLANLCVSRGALTGGGRHACARVCDRAQLTLNPLRASWMCSAASAGSEQDGFTLKSEAVRYERYKTIYERVVTYPDGAEYSFDVEGSPRANFSSVLVFPFNSAAKTTVLIREYHPGLHALRYGFVAGFFDAKVHADEEAAARAELSEEAHLTGGTMQLLNSGAPVPRDKYSLDYFHMFLALDAHLDLRPRERDEEERIDIVRDVPVTEAIDMVFRGEFNLSSATLCLMAAERLRKDSLL</sequence>
<dbReference type="SUPFAM" id="SSF55811">
    <property type="entry name" value="Nudix"/>
    <property type="match status" value="1"/>
</dbReference>
<dbReference type="OMA" id="VRCETEE"/>
<protein>
    <submittedName>
        <fullName evidence="1">Uncharacterized protein</fullName>
    </submittedName>
</protein>
<evidence type="ECO:0000313" key="2">
    <source>
        <dbReference type="Proteomes" id="UP000324585"/>
    </source>
</evidence>
<dbReference type="OrthoDB" id="5132at2759"/>